<dbReference type="EMBL" id="JAZHFV010000004">
    <property type="protein sequence ID" value="MEX4008480.1"/>
    <property type="molecule type" value="Genomic_DNA"/>
</dbReference>
<comment type="caution">
    <text evidence="2">The sequence shown here is derived from an EMBL/GenBank/DDBJ whole genome shotgun (WGS) entry which is preliminary data.</text>
</comment>
<dbReference type="RefSeq" id="WP_368803480.1">
    <property type="nucleotide sequence ID" value="NZ_JAZHFV010000004.1"/>
</dbReference>
<accession>A0ABV3WVC6</accession>
<protein>
    <recommendedName>
        <fullName evidence="4">LysM domain-containing protein</fullName>
    </recommendedName>
</protein>
<name>A0ABV3WVC6_9HYPH</name>
<keyword evidence="1" id="KW-0472">Membrane</keyword>
<evidence type="ECO:0000313" key="2">
    <source>
        <dbReference type="EMBL" id="MEX4008480.1"/>
    </source>
</evidence>
<organism evidence="2 3">
    <name type="scientific">Neoaquamicrobium sediminum</name>
    <dbReference type="NCBI Taxonomy" id="1849104"/>
    <lineage>
        <taxon>Bacteria</taxon>
        <taxon>Pseudomonadati</taxon>
        <taxon>Pseudomonadota</taxon>
        <taxon>Alphaproteobacteria</taxon>
        <taxon>Hyphomicrobiales</taxon>
        <taxon>Phyllobacteriaceae</taxon>
        <taxon>Neoaquamicrobium</taxon>
    </lineage>
</organism>
<proteinExistence type="predicted"/>
<dbReference type="Proteomes" id="UP001559025">
    <property type="component" value="Unassembled WGS sequence"/>
</dbReference>
<gene>
    <name evidence="2" type="ORF">V1479_14290</name>
</gene>
<evidence type="ECO:0000256" key="1">
    <source>
        <dbReference type="SAM" id="Phobius"/>
    </source>
</evidence>
<evidence type="ECO:0000313" key="3">
    <source>
        <dbReference type="Proteomes" id="UP001559025"/>
    </source>
</evidence>
<keyword evidence="1" id="KW-1133">Transmembrane helix</keyword>
<feature type="transmembrane region" description="Helical" evidence="1">
    <location>
        <begin position="100"/>
        <end position="126"/>
    </location>
</feature>
<sequence>MRNDTAATEFEKRLETARKEGAAGREELLHKLARMPMDKVIALPASSLALLGPHGLAQLAAMREGLAGVAPRTVAATVRPQPEKGGKLKSVATVRPIRSALMMVVSIIAIGLAVDLAQAFLVSAFLDPGIRPRETSRWPACPRLDAHVDGCVYVTGGGTLSLRRVASLTGIAVDQVTGANRHISTAPETALPRGSQVVIWRGRLKLSGAPQ</sequence>
<keyword evidence="3" id="KW-1185">Reference proteome</keyword>
<evidence type="ECO:0008006" key="4">
    <source>
        <dbReference type="Google" id="ProtNLM"/>
    </source>
</evidence>
<keyword evidence="1" id="KW-0812">Transmembrane</keyword>
<reference evidence="2 3" key="1">
    <citation type="submission" date="2024-01" db="EMBL/GenBank/DDBJ databases">
        <title>New evidence supports the origin of RcGTA from prophage.</title>
        <authorList>
            <person name="Xu Y."/>
            <person name="Liu B."/>
            <person name="Chen F."/>
        </authorList>
    </citation>
    <scope>NUCLEOTIDE SEQUENCE [LARGE SCALE GENOMIC DNA]</scope>
    <source>
        <strain evidence="2 3">CBW1107-2</strain>
    </source>
</reference>